<evidence type="ECO:0000313" key="2">
    <source>
        <dbReference type="EMBL" id="MBK0402807.1"/>
    </source>
</evidence>
<dbReference type="PANTHER" id="PTHR44013:SF1">
    <property type="entry name" value="ZINC-TYPE ALCOHOL DEHYDROGENASE-LIKE PROTEIN C16A3.02C"/>
    <property type="match status" value="1"/>
</dbReference>
<evidence type="ECO:0000313" key="3">
    <source>
        <dbReference type="Proteomes" id="UP000644147"/>
    </source>
</evidence>
<dbReference type="Gene3D" id="3.90.180.10">
    <property type="entry name" value="Medium-chain alcohol dehydrogenases, catalytic domain"/>
    <property type="match status" value="1"/>
</dbReference>
<dbReference type="Gene3D" id="3.40.50.720">
    <property type="entry name" value="NAD(P)-binding Rossmann-like Domain"/>
    <property type="match status" value="1"/>
</dbReference>
<dbReference type="SUPFAM" id="SSF51735">
    <property type="entry name" value="NAD(P)-binding Rossmann-fold domains"/>
    <property type="match status" value="1"/>
</dbReference>
<sequence>MKAIVCTKYGPPEVLQLQEIEKPVPKANEVLIKIYATTATVADCRVRSFTVPLAFWLPARLILGIRKPKKPVLGAELAGKIEAVGKNVKRFQAGDPVFAATLQNFGAYAEYICLPEAGLIALKPANITYEEAAAIPIGARTALHFLKKGNIQKGQNVLIYGASGSVGTYAVQLAKCFGASVTGVCSGANLDLVKALGADNVIDYTVGDFTQKLEMYDVILVAVDKFPFPVCNRFLKPEGIYLNVTAVVKTLPMLWASLTSKKKIIVGETPPESVEDMNFLKSLVKAGVLKPVLDRSYPLEQIVEAHRYVEKAHKKGNVVVVVHEEV</sequence>
<dbReference type="Proteomes" id="UP000644147">
    <property type="component" value="Unassembled WGS sequence"/>
</dbReference>
<dbReference type="InterPro" id="IPR036291">
    <property type="entry name" value="NAD(P)-bd_dom_sf"/>
</dbReference>
<dbReference type="CDD" id="cd08267">
    <property type="entry name" value="MDR1"/>
    <property type="match status" value="1"/>
</dbReference>
<keyword evidence="3" id="KW-1185">Reference proteome</keyword>
<reference evidence="2 3" key="1">
    <citation type="submission" date="2020-12" db="EMBL/GenBank/DDBJ databases">
        <title>Bacterial novel species Adhaeribacter sp. BT258 isolated from soil.</title>
        <authorList>
            <person name="Jung H.-Y."/>
        </authorList>
    </citation>
    <scope>NUCLEOTIDE SEQUENCE [LARGE SCALE GENOMIC DNA]</scope>
    <source>
        <strain evidence="2 3">BT258</strain>
    </source>
</reference>
<dbReference type="InterPro" id="IPR052733">
    <property type="entry name" value="Chloroplast_QOR"/>
</dbReference>
<dbReference type="InterPro" id="IPR020843">
    <property type="entry name" value="ER"/>
</dbReference>
<evidence type="ECO:0000259" key="1">
    <source>
        <dbReference type="SMART" id="SM00829"/>
    </source>
</evidence>
<organism evidence="2 3">
    <name type="scientific">Adhaeribacter terrigena</name>
    <dbReference type="NCBI Taxonomy" id="2793070"/>
    <lineage>
        <taxon>Bacteria</taxon>
        <taxon>Pseudomonadati</taxon>
        <taxon>Bacteroidota</taxon>
        <taxon>Cytophagia</taxon>
        <taxon>Cytophagales</taxon>
        <taxon>Hymenobacteraceae</taxon>
        <taxon>Adhaeribacter</taxon>
    </lineage>
</organism>
<dbReference type="EMBL" id="JAEHFX010000003">
    <property type="protein sequence ID" value="MBK0402807.1"/>
    <property type="molecule type" value="Genomic_DNA"/>
</dbReference>
<gene>
    <name evidence="2" type="ORF">I5M27_07400</name>
</gene>
<accession>A0ABS1C063</accession>
<dbReference type="InterPro" id="IPR013154">
    <property type="entry name" value="ADH-like_N"/>
</dbReference>
<name>A0ABS1C063_9BACT</name>
<dbReference type="PANTHER" id="PTHR44013">
    <property type="entry name" value="ZINC-TYPE ALCOHOL DEHYDROGENASE-LIKE PROTEIN C16A3.02C"/>
    <property type="match status" value="1"/>
</dbReference>
<dbReference type="Pfam" id="PF13602">
    <property type="entry name" value="ADH_zinc_N_2"/>
    <property type="match status" value="1"/>
</dbReference>
<dbReference type="InterPro" id="IPR011032">
    <property type="entry name" value="GroES-like_sf"/>
</dbReference>
<comment type="caution">
    <text evidence="2">The sequence shown here is derived from an EMBL/GenBank/DDBJ whole genome shotgun (WGS) entry which is preliminary data.</text>
</comment>
<dbReference type="SMART" id="SM00829">
    <property type="entry name" value="PKS_ER"/>
    <property type="match status" value="1"/>
</dbReference>
<proteinExistence type="predicted"/>
<dbReference type="Pfam" id="PF08240">
    <property type="entry name" value="ADH_N"/>
    <property type="match status" value="1"/>
</dbReference>
<dbReference type="SUPFAM" id="SSF50129">
    <property type="entry name" value="GroES-like"/>
    <property type="match status" value="1"/>
</dbReference>
<feature type="domain" description="Enoyl reductase (ER)" evidence="1">
    <location>
        <begin position="10"/>
        <end position="320"/>
    </location>
</feature>
<protein>
    <submittedName>
        <fullName evidence="2">NAD(P)-dependent alcohol dehydrogenase</fullName>
    </submittedName>
</protein>
<dbReference type="RefSeq" id="WP_200505566.1">
    <property type="nucleotide sequence ID" value="NZ_JAEHFX010000003.1"/>
</dbReference>